<proteinExistence type="predicted"/>
<keyword evidence="2" id="KW-0472">Membrane</keyword>
<dbReference type="EMBL" id="NEDP02003435">
    <property type="protein sequence ID" value="OWF48680.1"/>
    <property type="molecule type" value="Genomic_DNA"/>
</dbReference>
<dbReference type="InterPro" id="IPR002889">
    <property type="entry name" value="WSC_carb-bd"/>
</dbReference>
<organism evidence="4 5">
    <name type="scientific">Mizuhopecten yessoensis</name>
    <name type="common">Japanese scallop</name>
    <name type="synonym">Patinopecten yessoensis</name>
    <dbReference type="NCBI Taxonomy" id="6573"/>
    <lineage>
        <taxon>Eukaryota</taxon>
        <taxon>Metazoa</taxon>
        <taxon>Spiralia</taxon>
        <taxon>Lophotrochozoa</taxon>
        <taxon>Mollusca</taxon>
        <taxon>Bivalvia</taxon>
        <taxon>Autobranchia</taxon>
        <taxon>Pteriomorphia</taxon>
        <taxon>Pectinida</taxon>
        <taxon>Pectinoidea</taxon>
        <taxon>Pectinidae</taxon>
        <taxon>Mizuhopecten</taxon>
    </lineage>
</organism>
<dbReference type="OrthoDB" id="6136185at2759"/>
<feature type="domain" description="WSC" evidence="3">
    <location>
        <begin position="313"/>
        <end position="401"/>
    </location>
</feature>
<keyword evidence="2" id="KW-1133">Transmembrane helix</keyword>
<sequence length="874" mass="98224">MARLEAGKIVVLTAYYIYYFHCCCGTYAQIVKPIQGNWTWSEAYYHCRGRNLRLAYKDEITAQVNMSETEIMEDDVLFWINDNMWPSEPQYPCGCLETSEVDGNAVFESDECAMCCKDVPLFALKDFQCLCKVNITGPLNCTTCADPDKYHLYKHIEPKEQCLLMYGALQTFVFNAKFVNCTMKAGIMCRTAMNGTKFTWPEAQALCLNASSKLVNLNMVSDLERNRSIDEVDSRHYWANGVVKHGKAGQFQIVAMNGTKFTWPEAQALCLNASSKLVNLNMVSDLERNRSIDVVDSRHYWANGVVKHGQAGQFQIEDCIESSGMLGTDPKFAQHHWNSVYSCHQMCKGSGRIALMGEQCRCLMADENVTDSRTSGCTTPCVGNTRDRCGGNNSYSIYRQILREETQQSDDCSAITKNSDNNITTNWQTCRQRLDGCICRNGTIDTSYVINRGNITWAEAQVECEYHNMMLATFETSPIAKDQLSDLQEGATLWTGVYSPTVLEFNSSEIQDDDKCLSVTNFKKSEYNTEEKDCNQLQGVICHNDEGVLRNITTLPYDDMMSDSTSPDVTTGRMTTVSIIATITSSPYTGMSPMIIGLICTVVLVGLVLAVILGVLTVLLYRFKEQKRQLNMLKGPTISYSNLEHSIVVSYGVPSNEDSGEDIGNLDNITEQMDAQFMRKDEQSPDEKSEHLYDISDNVDNKNSIKSENGILNARGKTFPEPDDDAYTEVELCAETGNPTFVSNRKSGSLRSSSSSGEVKNLKISKNEERTPLLKVTEKCNESVDKDKNESTDKETFNDDDYDDADSCVRHCSTEIDMDTYDEFENKSRKRPRSNTDCFYDRVTSDSYDEIKTGVAAKGKIHYEEVDLNFSLPS</sequence>
<comment type="caution">
    <text evidence="4">The sequence shown here is derived from an EMBL/GenBank/DDBJ whole genome shotgun (WGS) entry which is preliminary data.</text>
</comment>
<feature type="compositionally biased region" description="Low complexity" evidence="1">
    <location>
        <begin position="743"/>
        <end position="757"/>
    </location>
</feature>
<dbReference type="InterPro" id="IPR016186">
    <property type="entry name" value="C-type_lectin-like/link_sf"/>
</dbReference>
<keyword evidence="2" id="KW-0812">Transmembrane</keyword>
<evidence type="ECO:0000313" key="5">
    <source>
        <dbReference type="Proteomes" id="UP000242188"/>
    </source>
</evidence>
<evidence type="ECO:0000256" key="1">
    <source>
        <dbReference type="SAM" id="MobiDB-lite"/>
    </source>
</evidence>
<gene>
    <name evidence="4" type="ORF">KP79_PYT04660</name>
</gene>
<evidence type="ECO:0000313" key="4">
    <source>
        <dbReference type="EMBL" id="OWF48680.1"/>
    </source>
</evidence>
<evidence type="ECO:0000259" key="3">
    <source>
        <dbReference type="PROSITE" id="PS51212"/>
    </source>
</evidence>
<dbReference type="AlphaFoldDB" id="A0A210QIV8"/>
<protein>
    <recommendedName>
        <fullName evidence="3">WSC domain-containing protein</fullName>
    </recommendedName>
</protein>
<feature type="transmembrane region" description="Helical" evidence="2">
    <location>
        <begin position="594"/>
        <end position="621"/>
    </location>
</feature>
<dbReference type="Proteomes" id="UP000242188">
    <property type="component" value="Unassembled WGS sequence"/>
</dbReference>
<dbReference type="Gene3D" id="3.10.100.10">
    <property type="entry name" value="Mannose-Binding Protein A, subunit A"/>
    <property type="match status" value="1"/>
</dbReference>
<keyword evidence="5" id="KW-1185">Reference proteome</keyword>
<dbReference type="SUPFAM" id="SSF56436">
    <property type="entry name" value="C-type lectin-like"/>
    <property type="match status" value="1"/>
</dbReference>
<name>A0A210QIV8_MIZYE</name>
<accession>A0A210QIV8</accession>
<feature type="region of interest" description="Disordered" evidence="1">
    <location>
        <begin position="742"/>
        <end position="761"/>
    </location>
</feature>
<evidence type="ECO:0000256" key="2">
    <source>
        <dbReference type="SAM" id="Phobius"/>
    </source>
</evidence>
<reference evidence="4 5" key="1">
    <citation type="journal article" date="2017" name="Nat. Ecol. Evol.">
        <title>Scallop genome provides insights into evolution of bilaterian karyotype and development.</title>
        <authorList>
            <person name="Wang S."/>
            <person name="Zhang J."/>
            <person name="Jiao W."/>
            <person name="Li J."/>
            <person name="Xun X."/>
            <person name="Sun Y."/>
            <person name="Guo X."/>
            <person name="Huan P."/>
            <person name="Dong B."/>
            <person name="Zhang L."/>
            <person name="Hu X."/>
            <person name="Sun X."/>
            <person name="Wang J."/>
            <person name="Zhao C."/>
            <person name="Wang Y."/>
            <person name="Wang D."/>
            <person name="Huang X."/>
            <person name="Wang R."/>
            <person name="Lv J."/>
            <person name="Li Y."/>
            <person name="Zhang Z."/>
            <person name="Liu B."/>
            <person name="Lu W."/>
            <person name="Hui Y."/>
            <person name="Liang J."/>
            <person name="Zhou Z."/>
            <person name="Hou R."/>
            <person name="Li X."/>
            <person name="Liu Y."/>
            <person name="Li H."/>
            <person name="Ning X."/>
            <person name="Lin Y."/>
            <person name="Zhao L."/>
            <person name="Xing Q."/>
            <person name="Dou J."/>
            <person name="Li Y."/>
            <person name="Mao J."/>
            <person name="Guo H."/>
            <person name="Dou H."/>
            <person name="Li T."/>
            <person name="Mu C."/>
            <person name="Jiang W."/>
            <person name="Fu Q."/>
            <person name="Fu X."/>
            <person name="Miao Y."/>
            <person name="Liu J."/>
            <person name="Yu Q."/>
            <person name="Li R."/>
            <person name="Liao H."/>
            <person name="Li X."/>
            <person name="Kong Y."/>
            <person name="Jiang Z."/>
            <person name="Chourrout D."/>
            <person name="Li R."/>
            <person name="Bao Z."/>
        </authorList>
    </citation>
    <scope>NUCLEOTIDE SEQUENCE [LARGE SCALE GENOMIC DNA]</scope>
    <source>
        <strain evidence="4 5">PY_sf001</strain>
    </source>
</reference>
<dbReference type="PROSITE" id="PS51212">
    <property type="entry name" value="WSC"/>
    <property type="match status" value="1"/>
</dbReference>
<dbReference type="InterPro" id="IPR016187">
    <property type="entry name" value="CTDL_fold"/>
</dbReference>